<dbReference type="EMBL" id="CP060780">
    <property type="protein sequence ID" value="QNP43599.1"/>
    <property type="molecule type" value="Genomic_DNA"/>
</dbReference>
<dbReference type="Proteomes" id="UP000516134">
    <property type="component" value="Chromosome"/>
</dbReference>
<evidence type="ECO:0000313" key="1">
    <source>
        <dbReference type="EMBL" id="QNP43599.1"/>
    </source>
</evidence>
<dbReference type="InterPro" id="IPR023393">
    <property type="entry name" value="START-like_dom_sf"/>
</dbReference>
<name>A0ABX6T236_9SPHN</name>
<dbReference type="SUPFAM" id="SSF55961">
    <property type="entry name" value="Bet v1-like"/>
    <property type="match status" value="1"/>
</dbReference>
<keyword evidence="2" id="KW-1185">Reference proteome</keyword>
<protein>
    <submittedName>
        <fullName evidence="1">ATPase</fullName>
    </submittedName>
</protein>
<dbReference type="Gene3D" id="3.30.530.20">
    <property type="match status" value="1"/>
</dbReference>
<dbReference type="RefSeq" id="WP_187715029.1">
    <property type="nucleotide sequence ID" value="NZ_BAABJC010000001.1"/>
</dbReference>
<sequence>MTGEIMRVAAAIFLATAVHGQSAQAEVVSSGPNGFHVRQSVQIVIPQDAAFSTFGQVSSWWNPEHTYGGKAESLSLSLQPGGCFCERFPTGGGIEHMRVTYVDPGKRLILTGSLGPLLHEATTGVLDMKFDRIAGGTKVMMDYKVSGFANGGAEKLAAAVDAVLAEQFKRYREYARKPRPQN</sequence>
<reference evidence="1 2" key="1">
    <citation type="submission" date="2020-08" db="EMBL/GenBank/DDBJ databases">
        <title>Genome sequence of Sphingomonas daechungensis KACC 18115T.</title>
        <authorList>
            <person name="Hyun D.-W."/>
            <person name="Bae J.-W."/>
        </authorList>
    </citation>
    <scope>NUCLEOTIDE SEQUENCE [LARGE SCALE GENOMIC DNA]</scope>
    <source>
        <strain evidence="1 2">KACC 18115</strain>
    </source>
</reference>
<proteinExistence type="predicted"/>
<gene>
    <name evidence="1" type="ORF">H9L15_02410</name>
</gene>
<evidence type="ECO:0000313" key="2">
    <source>
        <dbReference type="Proteomes" id="UP000516134"/>
    </source>
</evidence>
<organism evidence="1 2">
    <name type="scientific">Sphingomonas daechungensis</name>
    <dbReference type="NCBI Taxonomy" id="1176646"/>
    <lineage>
        <taxon>Bacteria</taxon>
        <taxon>Pseudomonadati</taxon>
        <taxon>Pseudomonadota</taxon>
        <taxon>Alphaproteobacteria</taxon>
        <taxon>Sphingomonadales</taxon>
        <taxon>Sphingomonadaceae</taxon>
        <taxon>Sphingomonas</taxon>
    </lineage>
</organism>
<accession>A0ABX6T236</accession>